<dbReference type="KEGG" id="ifn:GM661_05000"/>
<dbReference type="InterPro" id="IPR012347">
    <property type="entry name" value="Ferritin-like"/>
</dbReference>
<dbReference type="InterPro" id="IPR021617">
    <property type="entry name" value="DUF3231"/>
</dbReference>
<gene>
    <name evidence="1" type="ORF">GM661_05000</name>
</gene>
<name>A0A8A7KEQ6_9FIRM</name>
<evidence type="ECO:0000313" key="1">
    <source>
        <dbReference type="EMBL" id="QTL97387.1"/>
    </source>
</evidence>
<proteinExistence type="predicted"/>
<keyword evidence="2" id="KW-1185">Reference proteome</keyword>
<reference evidence="1" key="1">
    <citation type="submission" date="2019-12" db="EMBL/GenBank/DDBJ databases">
        <authorList>
            <person name="zhang j."/>
            <person name="sun C.M."/>
        </authorList>
    </citation>
    <scope>NUCLEOTIDE SEQUENCE</scope>
    <source>
        <strain evidence="1">NS-1</strain>
    </source>
</reference>
<protein>
    <submittedName>
        <fullName evidence="1">DUF3231 family protein</fullName>
    </submittedName>
</protein>
<evidence type="ECO:0000313" key="2">
    <source>
        <dbReference type="Proteomes" id="UP000665020"/>
    </source>
</evidence>
<dbReference type="Proteomes" id="UP000665020">
    <property type="component" value="Chromosome"/>
</dbReference>
<accession>A0A8A7KEQ6</accession>
<sequence>MNSISIFNKKRIKNKQISTAEAHNIWNLINLNNLNINTGNIFKNFIHDPEFLVLENNTIEEYKKINKTLKNFAIKYKISLPSMPQEDIQFTTNIDVITDEVIFKNMLKNIVYFTHELVAAIKSSTTTDDLRKSLIDFVKNNLNRYQTMYKYGKLKGWVEIPPSYKTKPAKNESLSVAEATHIWDHLILRYDQLCLTNLHLEFTHDPDFRGVLQIGKKVLSQQISKLEELGLKFEVPLPKKPPLIQETPIDPELIRDEFTYRNLLSRIQSATDLHVRSIIDSTRNDDLRKVFLKFLEEELDIYNNFVKYGKMKTWSHIVPMYKEE</sequence>
<organism evidence="1 2">
    <name type="scientific">Iocasia fonsfrigidae</name>
    <dbReference type="NCBI Taxonomy" id="2682810"/>
    <lineage>
        <taxon>Bacteria</taxon>
        <taxon>Bacillati</taxon>
        <taxon>Bacillota</taxon>
        <taxon>Clostridia</taxon>
        <taxon>Halanaerobiales</taxon>
        <taxon>Halanaerobiaceae</taxon>
        <taxon>Iocasia</taxon>
    </lineage>
</organism>
<dbReference type="EMBL" id="CP046640">
    <property type="protein sequence ID" value="QTL97387.1"/>
    <property type="molecule type" value="Genomic_DNA"/>
</dbReference>
<dbReference type="AlphaFoldDB" id="A0A8A7KEQ6"/>
<dbReference type="RefSeq" id="WP_230869018.1">
    <property type="nucleotide sequence ID" value="NZ_CP046640.1"/>
</dbReference>
<dbReference type="Pfam" id="PF11553">
    <property type="entry name" value="DUF3231"/>
    <property type="match status" value="1"/>
</dbReference>
<dbReference type="Gene3D" id="1.20.1260.10">
    <property type="match status" value="2"/>
</dbReference>